<dbReference type="InterPro" id="IPR045864">
    <property type="entry name" value="aa-tRNA-synth_II/BPL/LPL"/>
</dbReference>
<keyword evidence="3" id="KW-1185">Reference proteome</keyword>
<dbReference type="InterPro" id="IPR050664">
    <property type="entry name" value="Octanoyltrans_LipM/LipL"/>
</dbReference>
<proteinExistence type="predicted"/>
<dbReference type="CDD" id="cd16443">
    <property type="entry name" value="LplA"/>
    <property type="match status" value="1"/>
</dbReference>
<dbReference type="AlphaFoldDB" id="A0A1L9QPJ8"/>
<protein>
    <submittedName>
        <fullName evidence="2">Biotin--protein ligase</fullName>
    </submittedName>
</protein>
<sequence>MVAQWRFIPLIEESGRSQMAIDRWLWKQHQQGNQPPSLRFYTWQPMAISLGYHQKRWPESWQGLQWQGKPVELVRRPTGGRGVLHQGDLTYAVVYSGRFAHRMAAYEQICEFLIRGWRSLDFELHYGSAGRGYAQVPNCFATATGADLVLDSGYKLIGSAQVWQGSTVLQHGSMRLNPDRQLWHQVFSERLPESPPSLAALSFSHLVDTLTQAACETFKMEIQVQPLSEQEWTAIRVLQVSKG</sequence>
<dbReference type="STRING" id="1925591.BI308_15725"/>
<evidence type="ECO:0000313" key="2">
    <source>
        <dbReference type="EMBL" id="OJJ24600.1"/>
    </source>
</evidence>
<evidence type="ECO:0000259" key="1">
    <source>
        <dbReference type="PROSITE" id="PS51733"/>
    </source>
</evidence>
<dbReference type="Gene3D" id="3.30.930.10">
    <property type="entry name" value="Bira Bifunctional Protein, Domain 2"/>
    <property type="match status" value="1"/>
</dbReference>
<dbReference type="Pfam" id="PF21948">
    <property type="entry name" value="LplA-B_cat"/>
    <property type="match status" value="1"/>
</dbReference>
<reference evidence="2" key="1">
    <citation type="submission" date="2016-10" db="EMBL/GenBank/DDBJ databases">
        <title>CRISPR-Cas defence system in Roseofilum reptotaenium: evidence of a bacteriophage-cyanobacterium arms race in the coral black band disease.</title>
        <authorList>
            <person name="Buerger P."/>
            <person name="Wood-Charlson E.M."/>
            <person name="Weynberg K.D."/>
            <person name="Willis B."/>
            <person name="Van Oppen M.J."/>
        </authorList>
    </citation>
    <scope>NUCLEOTIDE SEQUENCE [LARGE SCALE GENOMIC DNA]</scope>
    <source>
        <strain evidence="2">AO1-A</strain>
    </source>
</reference>
<dbReference type="InterPro" id="IPR004143">
    <property type="entry name" value="BPL_LPL_catalytic"/>
</dbReference>
<dbReference type="PROSITE" id="PS51733">
    <property type="entry name" value="BPL_LPL_CATALYTIC"/>
    <property type="match status" value="1"/>
</dbReference>
<organism evidence="2 3">
    <name type="scientific">Roseofilum reptotaenium AO1-A</name>
    <dbReference type="NCBI Taxonomy" id="1925591"/>
    <lineage>
        <taxon>Bacteria</taxon>
        <taxon>Bacillati</taxon>
        <taxon>Cyanobacteriota</taxon>
        <taxon>Cyanophyceae</taxon>
        <taxon>Desertifilales</taxon>
        <taxon>Desertifilaceae</taxon>
        <taxon>Roseofilum</taxon>
    </lineage>
</organism>
<name>A0A1L9QPJ8_9CYAN</name>
<dbReference type="GO" id="GO:0016874">
    <property type="term" value="F:ligase activity"/>
    <property type="evidence" value="ECO:0007669"/>
    <property type="project" value="UniProtKB-KW"/>
</dbReference>
<dbReference type="SUPFAM" id="SSF55681">
    <property type="entry name" value="Class II aaRS and biotin synthetases"/>
    <property type="match status" value="1"/>
</dbReference>
<keyword evidence="2" id="KW-0436">Ligase</keyword>
<evidence type="ECO:0000313" key="3">
    <source>
        <dbReference type="Proteomes" id="UP000183940"/>
    </source>
</evidence>
<dbReference type="PANTHER" id="PTHR43679">
    <property type="entry name" value="OCTANOYLTRANSFERASE LIPM-RELATED"/>
    <property type="match status" value="1"/>
</dbReference>
<dbReference type="Proteomes" id="UP000183940">
    <property type="component" value="Unassembled WGS sequence"/>
</dbReference>
<dbReference type="EMBL" id="MLAW01000028">
    <property type="protein sequence ID" value="OJJ24600.1"/>
    <property type="molecule type" value="Genomic_DNA"/>
</dbReference>
<comment type="caution">
    <text evidence="2">The sequence shown here is derived from an EMBL/GenBank/DDBJ whole genome shotgun (WGS) entry which is preliminary data.</text>
</comment>
<dbReference type="PANTHER" id="PTHR43679:SF2">
    <property type="entry name" value="OCTANOYL-[GCVH]:PROTEIN N-OCTANOYLTRANSFERASE"/>
    <property type="match status" value="1"/>
</dbReference>
<gene>
    <name evidence="2" type="ORF">BI308_15725</name>
</gene>
<accession>A0A1L9QPJ8</accession>
<feature type="domain" description="BPL/LPL catalytic" evidence="1">
    <location>
        <begin position="32"/>
        <end position="222"/>
    </location>
</feature>